<keyword evidence="2" id="KW-1185">Reference proteome</keyword>
<dbReference type="Proteomes" id="UP001055879">
    <property type="component" value="Linkage Group LG13"/>
</dbReference>
<name>A0ACB8Y8C4_ARCLA</name>
<gene>
    <name evidence="1" type="ORF">L6452_35936</name>
</gene>
<comment type="caution">
    <text evidence="1">The sequence shown here is derived from an EMBL/GenBank/DDBJ whole genome shotgun (WGS) entry which is preliminary data.</text>
</comment>
<dbReference type="EMBL" id="CM042059">
    <property type="protein sequence ID" value="KAI3681152.1"/>
    <property type="molecule type" value="Genomic_DNA"/>
</dbReference>
<reference evidence="2" key="1">
    <citation type="journal article" date="2022" name="Mol. Ecol. Resour.">
        <title>The genomes of chicory, endive, great burdock and yacon provide insights into Asteraceae palaeo-polyploidization history and plant inulin production.</title>
        <authorList>
            <person name="Fan W."/>
            <person name="Wang S."/>
            <person name="Wang H."/>
            <person name="Wang A."/>
            <person name="Jiang F."/>
            <person name="Liu H."/>
            <person name="Zhao H."/>
            <person name="Xu D."/>
            <person name="Zhang Y."/>
        </authorList>
    </citation>
    <scope>NUCLEOTIDE SEQUENCE [LARGE SCALE GENOMIC DNA]</scope>
    <source>
        <strain evidence="2">cv. Niubang</strain>
    </source>
</reference>
<reference evidence="1 2" key="2">
    <citation type="journal article" date="2022" name="Mol. Ecol. Resour.">
        <title>The genomes of chicory, endive, great burdock and yacon provide insights into Asteraceae paleo-polyploidization history and plant inulin production.</title>
        <authorList>
            <person name="Fan W."/>
            <person name="Wang S."/>
            <person name="Wang H."/>
            <person name="Wang A."/>
            <person name="Jiang F."/>
            <person name="Liu H."/>
            <person name="Zhao H."/>
            <person name="Xu D."/>
            <person name="Zhang Y."/>
        </authorList>
    </citation>
    <scope>NUCLEOTIDE SEQUENCE [LARGE SCALE GENOMIC DNA]</scope>
    <source>
        <strain evidence="2">cv. Niubang</strain>
    </source>
</reference>
<accession>A0ACB8Y8C4</accession>
<sequence length="537" mass="61296">MMNMDEMRRKGENDDKSKEGSNETQNKQSDLVKDKVESYGKRGCSYKTFSSTRPQEFTGKEGPLDLMDWFNKMEKCFETCQCSADQKVRFVVTTFKTTTLHWWSSKQAVKGIAEATSMTWESLKELMTEKYCSRIDVMKLETEFLQLEQGPDSVQEYTNKFTEKSRFTVHQVAIEQRKVDRFIQGLRKDIKRYVEVTHPKTFLQAVETTKISEKSSDAPAEEKKDMTRKWEGSTKGLKGPVGSLKSIGGSLSKSGNEKKEIPRAKGRAYTMTLDESKETPDVVLGMFLVNDNYAHVLFDSDATRSFVSTTFVLYLNRDAGRLDQSYVVETADGGRIKIKEIVEDFMINIDGNELLVNLMPMNLGGFDVVLGIDWLSNHEAQIVCNKKLIKIPTLDGNMLHVYGERKKGEIGIISMIKASKCMRKGCDAYLAYAIDMTQERKLEDVPIVREYPEVFLEDLPGIPQERKVEFKIDLVPGATPIAKTPYRLAPTEMQELMKQLQELMEKGFIRPSSSPWGAPILFVKKKDGTMRMCIHYR</sequence>
<evidence type="ECO:0000313" key="2">
    <source>
        <dbReference type="Proteomes" id="UP001055879"/>
    </source>
</evidence>
<evidence type="ECO:0000313" key="1">
    <source>
        <dbReference type="EMBL" id="KAI3681152.1"/>
    </source>
</evidence>
<organism evidence="1 2">
    <name type="scientific">Arctium lappa</name>
    <name type="common">Greater burdock</name>
    <name type="synonym">Lappa major</name>
    <dbReference type="NCBI Taxonomy" id="4217"/>
    <lineage>
        <taxon>Eukaryota</taxon>
        <taxon>Viridiplantae</taxon>
        <taxon>Streptophyta</taxon>
        <taxon>Embryophyta</taxon>
        <taxon>Tracheophyta</taxon>
        <taxon>Spermatophyta</taxon>
        <taxon>Magnoliopsida</taxon>
        <taxon>eudicotyledons</taxon>
        <taxon>Gunneridae</taxon>
        <taxon>Pentapetalae</taxon>
        <taxon>asterids</taxon>
        <taxon>campanulids</taxon>
        <taxon>Asterales</taxon>
        <taxon>Asteraceae</taxon>
        <taxon>Carduoideae</taxon>
        <taxon>Cardueae</taxon>
        <taxon>Arctiinae</taxon>
        <taxon>Arctium</taxon>
    </lineage>
</organism>
<proteinExistence type="predicted"/>
<protein>
    <submittedName>
        <fullName evidence="1">Uncharacterized protein</fullName>
    </submittedName>
</protein>